<feature type="signal peptide" evidence="11">
    <location>
        <begin position="1"/>
        <end position="17"/>
    </location>
</feature>
<dbReference type="Gene3D" id="2.160.20.10">
    <property type="entry name" value="Single-stranded right-handed beta-helix, Pectin lyase-like"/>
    <property type="match status" value="5"/>
</dbReference>
<feature type="domain" description="Pectinesterase catalytic" evidence="12">
    <location>
        <begin position="884"/>
        <end position="1171"/>
    </location>
</feature>
<dbReference type="SUPFAM" id="SSF51126">
    <property type="entry name" value="Pectin lyase-like"/>
    <property type="match status" value="5"/>
</dbReference>
<feature type="domain" description="Pectinesterase catalytic" evidence="12">
    <location>
        <begin position="81"/>
        <end position="339"/>
    </location>
</feature>
<comment type="pathway">
    <text evidence="2">Glycan metabolism; pectin degradation; 2-dehydro-3-deoxy-D-gluconate from pectin: step 1/5.</text>
</comment>
<feature type="domain" description="Pectinesterase catalytic" evidence="12">
    <location>
        <begin position="1531"/>
        <end position="1636"/>
    </location>
</feature>
<comment type="subcellular location">
    <subcellularLocation>
        <location evidence="1">Secreted</location>
    </subcellularLocation>
</comment>
<evidence type="ECO:0000256" key="3">
    <source>
        <dbReference type="ARBA" id="ARBA00008891"/>
    </source>
</evidence>
<dbReference type="EC" id="3.1.1.11" evidence="4"/>
<dbReference type="GO" id="GO:0045490">
    <property type="term" value="P:pectin catabolic process"/>
    <property type="evidence" value="ECO:0007669"/>
    <property type="project" value="UniProtKB-UniPathway"/>
</dbReference>
<evidence type="ECO:0000313" key="14">
    <source>
        <dbReference type="Proteomes" id="UP000077069"/>
    </source>
</evidence>
<feature type="region of interest" description="Disordered" evidence="10">
    <location>
        <begin position="397"/>
        <end position="523"/>
    </location>
</feature>
<evidence type="ECO:0000256" key="11">
    <source>
        <dbReference type="SAM" id="SignalP"/>
    </source>
</evidence>
<dbReference type="GO" id="GO:0042545">
    <property type="term" value="P:cell wall modification"/>
    <property type="evidence" value="ECO:0007669"/>
    <property type="project" value="InterPro"/>
</dbReference>
<name>A0A177C6L9_9PLEO</name>
<evidence type="ECO:0000313" key="13">
    <source>
        <dbReference type="EMBL" id="OAG03283.1"/>
    </source>
</evidence>
<accession>A0A177C6L9</accession>
<dbReference type="InParanoid" id="A0A177C6L9"/>
<dbReference type="InterPro" id="IPR011050">
    <property type="entry name" value="Pectin_lyase_fold/virulence"/>
</dbReference>
<keyword evidence="8" id="KW-0063">Aspartyl esterase</keyword>
<dbReference type="Proteomes" id="UP000077069">
    <property type="component" value="Unassembled WGS sequence"/>
</dbReference>
<proteinExistence type="inferred from homology"/>
<dbReference type="GeneID" id="28771477"/>
<dbReference type="Pfam" id="PF01095">
    <property type="entry name" value="Pectinesterase"/>
    <property type="match status" value="5"/>
</dbReference>
<protein>
    <recommendedName>
        <fullName evidence="4">pectinesterase</fullName>
        <ecNumber evidence="4">3.1.1.11</ecNumber>
    </recommendedName>
</protein>
<feature type="chain" id="PRO_5008057819" description="pectinesterase" evidence="11">
    <location>
        <begin position="18"/>
        <end position="1637"/>
    </location>
</feature>
<dbReference type="InterPro" id="IPR012334">
    <property type="entry name" value="Pectin_lyas_fold"/>
</dbReference>
<reference evidence="13 14" key="1">
    <citation type="submission" date="2016-05" db="EMBL/GenBank/DDBJ databases">
        <title>Comparative analysis of secretome profiles of manganese(II)-oxidizing ascomycete fungi.</title>
        <authorList>
            <consortium name="DOE Joint Genome Institute"/>
            <person name="Zeiner C.A."/>
            <person name="Purvine S.O."/>
            <person name="Zink E.M."/>
            <person name="Wu S."/>
            <person name="Pasa-Tolic L."/>
            <person name="Chaput D.L."/>
            <person name="Haridas S."/>
            <person name="Grigoriev I.V."/>
            <person name="Santelli C.M."/>
            <person name="Hansel C.M."/>
        </authorList>
    </citation>
    <scope>NUCLEOTIDE SEQUENCE [LARGE SCALE GENOMIC DNA]</scope>
    <source>
        <strain evidence="13 14">AP3s5-JAC2a</strain>
    </source>
</reference>
<evidence type="ECO:0000256" key="10">
    <source>
        <dbReference type="SAM" id="MobiDB-lite"/>
    </source>
</evidence>
<dbReference type="OrthoDB" id="2019149at2759"/>
<evidence type="ECO:0000256" key="5">
    <source>
        <dbReference type="ARBA" id="ARBA00022525"/>
    </source>
</evidence>
<feature type="region of interest" description="Disordered" evidence="10">
    <location>
        <begin position="1193"/>
        <end position="1219"/>
    </location>
</feature>
<evidence type="ECO:0000256" key="1">
    <source>
        <dbReference type="ARBA" id="ARBA00004613"/>
    </source>
</evidence>
<dbReference type="EMBL" id="KV441555">
    <property type="protein sequence ID" value="OAG03283.1"/>
    <property type="molecule type" value="Genomic_DNA"/>
</dbReference>
<feature type="compositionally biased region" description="Low complexity" evidence="10">
    <location>
        <begin position="1193"/>
        <end position="1212"/>
    </location>
</feature>
<dbReference type="GO" id="GO:0016829">
    <property type="term" value="F:lyase activity"/>
    <property type="evidence" value="ECO:0007669"/>
    <property type="project" value="UniProtKB-KW"/>
</dbReference>
<feature type="domain" description="Pectinesterase catalytic" evidence="12">
    <location>
        <begin position="531"/>
        <end position="805"/>
    </location>
</feature>
<evidence type="ECO:0000256" key="6">
    <source>
        <dbReference type="ARBA" id="ARBA00022729"/>
    </source>
</evidence>
<keyword evidence="13" id="KW-0456">Lyase</keyword>
<dbReference type="PANTHER" id="PTHR31321">
    <property type="entry name" value="ACYL-COA THIOESTER HYDROLASE YBHC-RELATED"/>
    <property type="match status" value="1"/>
</dbReference>
<keyword evidence="5" id="KW-0964">Secreted</keyword>
<dbReference type="PANTHER" id="PTHR31321:SF58">
    <property type="entry name" value="METHYLESTERASE, PUTATIVE-RELATED"/>
    <property type="match status" value="1"/>
</dbReference>
<evidence type="ECO:0000259" key="12">
    <source>
        <dbReference type="Pfam" id="PF01095"/>
    </source>
</evidence>
<comment type="catalytic activity">
    <reaction evidence="9">
        <text>[(1-&gt;4)-alpha-D-galacturonosyl methyl ester](n) + n H2O = [(1-&gt;4)-alpha-D-galacturonosyl](n) + n methanol + n H(+)</text>
        <dbReference type="Rhea" id="RHEA:22380"/>
        <dbReference type="Rhea" id="RHEA-COMP:14570"/>
        <dbReference type="Rhea" id="RHEA-COMP:14573"/>
        <dbReference type="ChEBI" id="CHEBI:15377"/>
        <dbReference type="ChEBI" id="CHEBI:15378"/>
        <dbReference type="ChEBI" id="CHEBI:17790"/>
        <dbReference type="ChEBI" id="CHEBI:140522"/>
        <dbReference type="ChEBI" id="CHEBI:140523"/>
        <dbReference type="EC" id="3.1.1.11"/>
    </reaction>
</comment>
<feature type="domain" description="Pectinesterase catalytic" evidence="12">
    <location>
        <begin position="1227"/>
        <end position="1525"/>
    </location>
</feature>
<gene>
    <name evidence="13" type="ORF">CC84DRAFT_965437</name>
</gene>
<keyword evidence="14" id="KW-1185">Reference proteome</keyword>
<comment type="similarity">
    <text evidence="3">Belongs to the pectinesterase family.</text>
</comment>
<dbReference type="InterPro" id="IPR000070">
    <property type="entry name" value="Pectinesterase_cat"/>
</dbReference>
<evidence type="ECO:0000256" key="9">
    <source>
        <dbReference type="ARBA" id="ARBA00047928"/>
    </source>
</evidence>
<dbReference type="GO" id="GO:0030599">
    <property type="term" value="F:pectinesterase activity"/>
    <property type="evidence" value="ECO:0007669"/>
    <property type="project" value="UniProtKB-EC"/>
</dbReference>
<dbReference type="RefSeq" id="XP_018033648.1">
    <property type="nucleotide sequence ID" value="XM_018187991.1"/>
</dbReference>
<evidence type="ECO:0000256" key="7">
    <source>
        <dbReference type="ARBA" id="ARBA00022801"/>
    </source>
</evidence>
<evidence type="ECO:0000256" key="2">
    <source>
        <dbReference type="ARBA" id="ARBA00005184"/>
    </source>
</evidence>
<feature type="compositionally biased region" description="Low complexity" evidence="10">
    <location>
        <begin position="400"/>
        <end position="515"/>
    </location>
</feature>
<dbReference type="STRING" id="1460663.A0A177C6L9"/>
<evidence type="ECO:0000256" key="8">
    <source>
        <dbReference type="ARBA" id="ARBA00023085"/>
    </source>
</evidence>
<evidence type="ECO:0000256" key="4">
    <source>
        <dbReference type="ARBA" id="ARBA00013229"/>
    </source>
</evidence>
<keyword evidence="6 11" id="KW-0732">Signal</keyword>
<dbReference type="UniPathway" id="UPA00545">
    <property type="reaction ID" value="UER00823"/>
</dbReference>
<sequence>MMLSSLVLLLFAGQGIADQGATTSAISSSSASACSASSGSVSDSALANSATSSSIVVTTSAASSTTVSSTTSPSPTSLSAVTVATDGSGQFTAVGSAIAYAQSSGIPTVTIKAGTYTESVVIGATAAVTIVGETNNADAYSSNLVTISNSAAPVTYNTITNGLAWKSINFFNTNSSSKAGFMYLRGSKSAFYSCQFVAAGPAGFSTNYASALIANSYIEAQDKIVSSYPTLYIYGSTITATNPNALLTYNQGAISGNKQYNSTVVFDSCSIIQKAGTSNNYVYLAAANAVGSVVVYRNTAMAGLIAPSGVYVDAKTQASGNAYFEYLTTGAGSYLNNKAARTPYAANYFYVTDASQLAPYSIANLFANAYPTVSATSLSWIDSSVLSTIQAGVVRQESQSGGSSAASSSVSSASSSTVSSSSLTLGSTSSPSASSDAISTASSGSASATTSMTSASSSSSMASSSPSSSDVSGSSGSSASATSSSSSSGSSSTTLPTSSSSTSAVTSSGSASATGCTLPSSVPASARTVGPAGSCANYTSISAAVADLSISSTETIYILAGVYNEQVVFPNARTGATTFRGEAADPLSRSGNTVTIRTNGAVLSSAGGAAGTGAFQSTQYYTNQITFYNINFENTYTPTTNYQAVAVSIKTKKAAFYSCNIKSSQGTLLLNNGAFYFSNCHIEGTTDFVWGQGGAYIYNSEIVETSTITGQTIAAQNYQTTNGPSIIVFDHCAVVPGSSSVPTGATYLGRDYSAAAHVAYTNSYLDNHIIPAGWKISSSASSPVFVESNNTGPGSSTASRISGAQILSDASAYSAASVLGDVSWLDTNAIPPFSGFPDSVYSSTVTSASSSSMIATSTSASSSASTATSSLSAGYTVAPTPTGDQYGSVMSAVAALPNDGKAYTISILAGTYTEQLWVNRTGKVTLRGETSNPNDYSQNVVKIQFNYGVSTSANQNELTPVINAKKTDTSGLALYNINFVNTFPQTSNSAALAADFYGSNMAAYGCSFIGFQDTLLANQGVQLFSNCYIEGSVDFIWGYSKAYFHQCYIASNTAGAYITAHNRPTATWAGGYIFDSCYVTYTGSYGTSTGTTYLGRPWSQYAVVVYMNSYLDRHIAAEGWHVWATNDARTSNVMFGEYNNSGPGNWTTSRVSFATNLSASAAAAYELSSFLGTTDWIDMTAYNYKPSFTLGVSPTQTSSPTTSPSASSEAATWAHPTSGTVPPAGAVLVSSDGSKAGSYRNLTSALASLPSDSSTQVIFIYPGTYQEQVPSVSRAGPVMIIGYTEGNPGQTYSSNTVTITNARGLSVSPPPAGHSDAETATFATASTKISMYNVNLVNSDNLDGAIPSYVTLAGSIYGNHIGFYGCSFIGWQDTLLTGATNGYQYYESSYIEGAIDFIWGYSKAYFKGCTIGAKRAKSAITAQNRASSSAIGGYIFDQCLFKAADSATVDLTGSVYLGRPYNSYALVVVKNSYLTDIINPSGWKIWGTTSPNTDHITFAEYNNVGPGNWENNAAARVAWQNSYVVSKTPIEGKTTYNTIQSALDVLPASSKITATVFIYPGVYEEQLVLNKSGTIIFMGYTSATEDYTQNQVTITYARGIDTQADASNSDSATVYATGNYFQAININFANTYGTAKK</sequence>
<organism evidence="13 14">
    <name type="scientific">Paraphaeosphaeria sporulosa</name>
    <dbReference type="NCBI Taxonomy" id="1460663"/>
    <lineage>
        <taxon>Eukaryota</taxon>
        <taxon>Fungi</taxon>
        <taxon>Dikarya</taxon>
        <taxon>Ascomycota</taxon>
        <taxon>Pezizomycotina</taxon>
        <taxon>Dothideomycetes</taxon>
        <taxon>Pleosporomycetidae</taxon>
        <taxon>Pleosporales</taxon>
        <taxon>Massarineae</taxon>
        <taxon>Didymosphaeriaceae</taxon>
        <taxon>Paraphaeosphaeria</taxon>
    </lineage>
</organism>
<dbReference type="FunFam" id="2.160.20.10:FF:000014">
    <property type="entry name" value="Pectinesterase"/>
    <property type="match status" value="2"/>
</dbReference>
<dbReference type="GO" id="GO:0005576">
    <property type="term" value="C:extracellular region"/>
    <property type="evidence" value="ECO:0007669"/>
    <property type="project" value="UniProtKB-SubCell"/>
</dbReference>
<keyword evidence="7" id="KW-0378">Hydrolase</keyword>